<proteinExistence type="predicted"/>
<accession>A0A2T7BP48</accession>
<keyword evidence="3" id="KW-1185">Reference proteome</keyword>
<dbReference type="PROSITE" id="PS51257">
    <property type="entry name" value="PROKAR_LIPOPROTEIN"/>
    <property type="match status" value="1"/>
</dbReference>
<feature type="signal peptide" evidence="1">
    <location>
        <begin position="1"/>
        <end position="21"/>
    </location>
</feature>
<comment type="caution">
    <text evidence="2">The sequence shown here is derived from an EMBL/GenBank/DDBJ whole genome shotgun (WGS) entry which is preliminary data.</text>
</comment>
<evidence type="ECO:0000256" key="1">
    <source>
        <dbReference type="SAM" id="SignalP"/>
    </source>
</evidence>
<dbReference type="EMBL" id="QCYK01000001">
    <property type="protein sequence ID" value="PUZ29446.1"/>
    <property type="molecule type" value="Genomic_DNA"/>
</dbReference>
<evidence type="ECO:0008006" key="4">
    <source>
        <dbReference type="Google" id="ProtNLM"/>
    </source>
</evidence>
<keyword evidence="1" id="KW-0732">Signal</keyword>
<name>A0A2T7BP48_9BACT</name>
<protein>
    <recommendedName>
        <fullName evidence="4">Cytochrome P460 domain-containing protein</fullName>
    </recommendedName>
</protein>
<organism evidence="2 3">
    <name type="scientific">Chitinophaga parva</name>
    <dbReference type="NCBI Taxonomy" id="2169414"/>
    <lineage>
        <taxon>Bacteria</taxon>
        <taxon>Pseudomonadati</taxon>
        <taxon>Bacteroidota</taxon>
        <taxon>Chitinophagia</taxon>
        <taxon>Chitinophagales</taxon>
        <taxon>Chitinophagaceae</taxon>
        <taxon>Chitinophaga</taxon>
    </lineage>
</organism>
<feature type="chain" id="PRO_5015414253" description="Cytochrome P460 domain-containing protein" evidence="1">
    <location>
        <begin position="22"/>
        <end position="162"/>
    </location>
</feature>
<evidence type="ECO:0000313" key="3">
    <source>
        <dbReference type="Proteomes" id="UP000244450"/>
    </source>
</evidence>
<dbReference type="AlphaFoldDB" id="A0A2T7BP48"/>
<reference evidence="2 3" key="1">
    <citation type="submission" date="2018-04" db="EMBL/GenBank/DDBJ databases">
        <title>Chitinophaga fuyangensis sp. nov., isolated from soil in a chemical factory.</title>
        <authorList>
            <person name="Chen K."/>
        </authorList>
    </citation>
    <scope>NUCLEOTIDE SEQUENCE [LARGE SCALE GENOMIC DNA]</scope>
    <source>
        <strain evidence="2 3">LY-1</strain>
    </source>
</reference>
<dbReference type="Proteomes" id="UP000244450">
    <property type="component" value="Unassembled WGS sequence"/>
</dbReference>
<gene>
    <name evidence="2" type="ORF">DCC81_08355</name>
</gene>
<evidence type="ECO:0000313" key="2">
    <source>
        <dbReference type="EMBL" id="PUZ29446.1"/>
    </source>
</evidence>
<sequence length="162" mass="17626">MIMTMFKYLPIAGTLFLFACAAPQVEDRSRFNDTASLAAGTLPVDPLLWKALNTFTDTVLHTQATLYANDSAYRFARTSGGATYPAQAQLALVTWQQQDDPHWLGARTAGAIRSVDLITFDAHAAPQYAHYEGHPLKAAASIDPEDSAHLAWALKQPILAVP</sequence>